<dbReference type="RefSeq" id="WP_146820777.1">
    <property type="nucleotide sequence ID" value="NZ_CP029077.1"/>
</dbReference>
<keyword evidence="5 7" id="KW-0472">Membrane</keyword>
<evidence type="ECO:0000313" key="10">
    <source>
        <dbReference type="Proteomes" id="UP000321934"/>
    </source>
</evidence>
<evidence type="ECO:0000313" key="9">
    <source>
        <dbReference type="EMBL" id="QED23510.1"/>
    </source>
</evidence>
<gene>
    <name evidence="9" type="ORF">Deia_00719</name>
</gene>
<keyword evidence="4 7" id="KW-1133">Transmembrane helix</keyword>
<evidence type="ECO:0000256" key="5">
    <source>
        <dbReference type="ARBA" id="ARBA00023136"/>
    </source>
</evidence>
<evidence type="ECO:0000259" key="8">
    <source>
        <dbReference type="Pfam" id="PF01618"/>
    </source>
</evidence>
<organism evidence="9 10">
    <name type="scientific">Candidatus Deianiraea vastatrix</name>
    <dbReference type="NCBI Taxonomy" id="2163644"/>
    <lineage>
        <taxon>Bacteria</taxon>
        <taxon>Pseudomonadati</taxon>
        <taxon>Pseudomonadota</taxon>
        <taxon>Alphaproteobacteria</taxon>
        <taxon>Rickettsiales</taxon>
        <taxon>Candidatus Deianiraeaceae</taxon>
        <taxon>Candidatus Deianiraea</taxon>
    </lineage>
</organism>
<evidence type="ECO:0000256" key="1">
    <source>
        <dbReference type="ARBA" id="ARBA00004651"/>
    </source>
</evidence>
<dbReference type="PANTHER" id="PTHR30625">
    <property type="entry name" value="PROTEIN TOLQ"/>
    <property type="match status" value="1"/>
</dbReference>
<dbReference type="Pfam" id="PF01618">
    <property type="entry name" value="MotA_ExbB"/>
    <property type="match status" value="1"/>
</dbReference>
<dbReference type="GO" id="GO:0017038">
    <property type="term" value="P:protein import"/>
    <property type="evidence" value="ECO:0007669"/>
    <property type="project" value="TreeGrafter"/>
</dbReference>
<protein>
    <submittedName>
        <fullName evidence="9">Biopolymer transport protein ExbB/TolQ</fullName>
    </submittedName>
</protein>
<evidence type="ECO:0000256" key="3">
    <source>
        <dbReference type="ARBA" id="ARBA00022692"/>
    </source>
</evidence>
<comment type="similarity">
    <text evidence="6">Belongs to the exbB/tolQ family.</text>
</comment>
<accession>A0A5B8XE47</accession>
<keyword evidence="10" id="KW-1185">Reference proteome</keyword>
<dbReference type="InterPro" id="IPR050790">
    <property type="entry name" value="ExbB/TolQ_transport"/>
</dbReference>
<dbReference type="OrthoDB" id="9805133at2"/>
<keyword evidence="6" id="KW-0813">Transport</keyword>
<evidence type="ECO:0000256" key="2">
    <source>
        <dbReference type="ARBA" id="ARBA00022475"/>
    </source>
</evidence>
<keyword evidence="2" id="KW-1003">Cell membrane</keyword>
<dbReference type="EMBL" id="CP029077">
    <property type="protein sequence ID" value="QED23510.1"/>
    <property type="molecule type" value="Genomic_DNA"/>
</dbReference>
<evidence type="ECO:0000256" key="4">
    <source>
        <dbReference type="ARBA" id="ARBA00022989"/>
    </source>
</evidence>
<feature type="domain" description="MotA/TolQ/ExbB proton channel" evidence="8">
    <location>
        <begin position="105"/>
        <end position="212"/>
    </location>
</feature>
<comment type="subcellular location">
    <subcellularLocation>
        <location evidence="1">Cell membrane</location>
        <topology evidence="1">Multi-pass membrane protein</topology>
    </subcellularLocation>
    <subcellularLocation>
        <location evidence="6">Membrane</location>
        <topology evidence="6">Multi-pass membrane protein</topology>
    </subcellularLocation>
</comment>
<dbReference type="AlphaFoldDB" id="A0A5B8XE47"/>
<feature type="transmembrane region" description="Helical" evidence="7">
    <location>
        <begin position="175"/>
        <end position="196"/>
    </location>
</feature>
<evidence type="ECO:0000256" key="7">
    <source>
        <dbReference type="SAM" id="Phobius"/>
    </source>
</evidence>
<dbReference type="GO" id="GO:0005886">
    <property type="term" value="C:plasma membrane"/>
    <property type="evidence" value="ECO:0007669"/>
    <property type="project" value="UniProtKB-SubCell"/>
</dbReference>
<feature type="transmembrane region" description="Helical" evidence="7">
    <location>
        <begin position="135"/>
        <end position="155"/>
    </location>
</feature>
<proteinExistence type="inferred from homology"/>
<dbReference type="Proteomes" id="UP000321934">
    <property type="component" value="Chromosome"/>
</dbReference>
<dbReference type="PANTHER" id="PTHR30625:SF3">
    <property type="entry name" value="TOL-PAL SYSTEM PROTEIN TOLQ"/>
    <property type="match status" value="1"/>
</dbReference>
<feature type="transmembrane region" description="Helical" evidence="7">
    <location>
        <begin position="16"/>
        <end position="37"/>
    </location>
</feature>
<keyword evidence="3 7" id="KW-0812">Transmembrane</keyword>
<sequence>MSDSFSLVQGIIEADIVVKIVLLILIVLSIGTWSMFFQKISAFRLIEMQNKKFEKKFWSGIMLEDFYKTVKAGQFKSMYGNIFTSVMEEWALSDVTKAVMAVEFVKVGIRERVLAAAQSAMLANNDRLTKGIGKIAAIASISPFIGLFGTVWGVMNSFGSLSNLTSVTITAVAPGIAEALFSTAVGLFVALPAVAFHAKLSGRAEEISNSIDKFGTDLTNVLSRELDNFSVKNYNQANGINS</sequence>
<reference evidence="9 10" key="1">
    <citation type="journal article" date="2019" name="ISME J.">
        <title>Deianiraea, an extracellular bacterium associated with the ciliate Paramecium, suggests an alternative scenario for the evolution of Rickettsiales.</title>
        <authorList>
            <person name="Castelli M."/>
            <person name="Sabaneyeva E."/>
            <person name="Lanzoni O."/>
            <person name="Lebedeva N."/>
            <person name="Floriano A.M."/>
            <person name="Gaiarsa S."/>
            <person name="Benken K."/>
            <person name="Modeo L."/>
            <person name="Bandi C."/>
            <person name="Potekhin A."/>
            <person name="Sassera D."/>
            <person name="Petroni G."/>
        </authorList>
    </citation>
    <scope>NUCLEOTIDE SEQUENCE [LARGE SCALE GENOMIC DNA]</scope>
    <source>
        <strain evidence="9">CyL4-1</strain>
    </source>
</reference>
<name>A0A5B8XE47_9RICK</name>
<keyword evidence="6" id="KW-0653">Protein transport</keyword>
<dbReference type="InterPro" id="IPR002898">
    <property type="entry name" value="MotA_ExbB_proton_chnl"/>
</dbReference>
<evidence type="ECO:0000256" key="6">
    <source>
        <dbReference type="RuleBase" id="RU004057"/>
    </source>
</evidence>